<keyword evidence="3" id="KW-1185">Reference proteome</keyword>
<feature type="transmembrane region" description="Helical" evidence="1">
    <location>
        <begin position="47"/>
        <end position="68"/>
    </location>
</feature>
<protein>
    <submittedName>
        <fullName evidence="2">Uncharacterized protein</fullName>
    </submittedName>
</protein>
<dbReference type="HOGENOM" id="CLU_1657268_0_0_9"/>
<dbReference type="AlphaFoldDB" id="Q815Q7"/>
<accession>Q815Q7</accession>
<dbReference type="RefSeq" id="WP_001217106.1">
    <property type="nucleotide sequence ID" value="NC_004722.1"/>
</dbReference>
<dbReference type="PATRIC" id="fig|226900.8.peg.5236"/>
<keyword evidence="1" id="KW-0812">Transmembrane</keyword>
<gene>
    <name evidence="2" type="ordered locus">BC_5077</name>
</gene>
<dbReference type="EMBL" id="AE016877">
    <property type="protein sequence ID" value="AAP11946.1"/>
    <property type="molecule type" value="Genomic_DNA"/>
</dbReference>
<dbReference type="KEGG" id="bce:BC5077"/>
<dbReference type="Pfam" id="PF19152">
    <property type="entry name" value="DUF5834"/>
    <property type="match status" value="1"/>
</dbReference>
<sequence>MRIDGTSQNIKDEFQRIIQESTPLMLSNNYVTDFEVLHCEPVKYDDYHILISIFFAGKPVYMFGIINLSKNQGSLKIYNYYSFENFLFDMTDMVIKNFRNVSFKYQRKLIFNMGKELYDYLVDFNGKIRPISEEMSEDIYNNLIDIDLIEEYICYFKNL</sequence>
<evidence type="ECO:0000313" key="3">
    <source>
        <dbReference type="Proteomes" id="UP000001417"/>
    </source>
</evidence>
<organism evidence="2 3">
    <name type="scientific">Bacillus cereus (strain ATCC 14579 / DSM 31 / CCUG 7414 / JCM 2152 / NBRC 15305 / NCIMB 9373 / NCTC 2599 / NRRL B-3711)</name>
    <dbReference type="NCBI Taxonomy" id="226900"/>
    <lineage>
        <taxon>Bacteria</taxon>
        <taxon>Bacillati</taxon>
        <taxon>Bacillota</taxon>
        <taxon>Bacilli</taxon>
        <taxon>Bacillales</taxon>
        <taxon>Bacillaceae</taxon>
        <taxon>Bacillus</taxon>
        <taxon>Bacillus cereus group</taxon>
    </lineage>
</organism>
<evidence type="ECO:0000313" key="2">
    <source>
        <dbReference type="EMBL" id="AAP11946.1"/>
    </source>
</evidence>
<keyword evidence="1" id="KW-1133">Transmembrane helix</keyword>
<dbReference type="Proteomes" id="UP000001417">
    <property type="component" value="Chromosome"/>
</dbReference>
<reference evidence="2 3" key="1">
    <citation type="journal article" date="2003" name="Nature">
        <title>Genome sequence of Bacillus cereus and comparative analysis with Bacillus anthracis.</title>
        <authorList>
            <person name="Ivanova N."/>
            <person name="Sorokin A."/>
            <person name="Anderson I."/>
            <person name="Galleron N."/>
            <person name="Candelon B."/>
            <person name="Kapatral V."/>
            <person name="Bhattacharyya A."/>
            <person name="Reznik G."/>
            <person name="Mikhailova N."/>
            <person name="Lapidus A."/>
            <person name="Chu L."/>
            <person name="Mazur M."/>
            <person name="Goltsman E."/>
            <person name="Larsen N."/>
            <person name="D'Souza M."/>
            <person name="Walunas T."/>
            <person name="Grechkin Y."/>
            <person name="Pusch G."/>
            <person name="Haselkorn R."/>
            <person name="Fonstein M."/>
            <person name="Ehrlich S.D."/>
            <person name="Overbeek R."/>
            <person name="Kyrpides N."/>
        </authorList>
    </citation>
    <scope>NUCLEOTIDE SEQUENCE [LARGE SCALE GENOMIC DNA]</scope>
    <source>
        <strain evidence="3">ATCC 14579 / DSM 31 / CCUG 7414 / JCM 2152 / NBRC 15305 / NCIMB 9373 / NCTC 2599 / NRRL B-3711</strain>
    </source>
</reference>
<keyword evidence="1" id="KW-0472">Membrane</keyword>
<dbReference type="GeneID" id="99621351"/>
<dbReference type="InterPro" id="IPR043874">
    <property type="entry name" value="DUF5834"/>
</dbReference>
<name>Q815Q7_BACCR</name>
<evidence type="ECO:0000256" key="1">
    <source>
        <dbReference type="SAM" id="Phobius"/>
    </source>
</evidence>
<proteinExistence type="predicted"/>